<dbReference type="PROSITE" id="PS01035">
    <property type="entry name" value="PTS_EIIB_TYPE_1_CYS"/>
    <property type="match status" value="1"/>
</dbReference>
<keyword evidence="6" id="KW-0598">Phosphotransferase system</keyword>
<name>A0ABV1D8B4_9FIRM</name>
<evidence type="ECO:0000313" key="15">
    <source>
        <dbReference type="EMBL" id="MEQ2425862.1"/>
    </source>
</evidence>
<dbReference type="PANTHER" id="PTHR30009:SF12">
    <property type="entry name" value="PHOSPHOTRANSFERASE IIC COMPONENT GLVC"/>
    <property type="match status" value="1"/>
</dbReference>
<keyword evidence="10" id="KW-0472">Membrane</keyword>
<evidence type="ECO:0000256" key="6">
    <source>
        <dbReference type="ARBA" id="ARBA00022683"/>
    </source>
</evidence>
<dbReference type="RefSeq" id="WP_349118260.1">
    <property type="nucleotide sequence ID" value="NZ_JBBMFM010000043.1"/>
</dbReference>
<evidence type="ECO:0000259" key="14">
    <source>
        <dbReference type="PROSITE" id="PS51103"/>
    </source>
</evidence>
<evidence type="ECO:0000259" key="13">
    <source>
        <dbReference type="PROSITE" id="PS51098"/>
    </source>
</evidence>
<evidence type="ECO:0000256" key="4">
    <source>
        <dbReference type="ARBA" id="ARBA00022597"/>
    </source>
</evidence>
<dbReference type="InterPro" id="IPR010975">
    <property type="entry name" value="PTS_IIBC_a_glc"/>
</dbReference>
<dbReference type="InterPro" id="IPR013013">
    <property type="entry name" value="PTS_EIIC_1"/>
</dbReference>
<feature type="region of interest" description="Disordered" evidence="12">
    <location>
        <begin position="527"/>
        <end position="546"/>
    </location>
</feature>
<dbReference type="Gene3D" id="3.30.1360.60">
    <property type="entry name" value="Glucose permease domain IIB"/>
    <property type="match status" value="1"/>
</dbReference>
<evidence type="ECO:0000256" key="7">
    <source>
        <dbReference type="ARBA" id="ARBA00022692"/>
    </source>
</evidence>
<accession>A0ABV1D8B4</accession>
<dbReference type="SUPFAM" id="SSF55604">
    <property type="entry name" value="Glucose permease domain IIB"/>
    <property type="match status" value="1"/>
</dbReference>
<feature type="domain" description="PTS EIIC type-1" evidence="14">
    <location>
        <begin position="2"/>
        <end position="421"/>
    </location>
</feature>
<protein>
    <submittedName>
        <fullName evidence="15">Alpha-glucoside-specific PTS transporter subunit IIBC</fullName>
        <ecNumber evidence="15">2.7.1.-</ecNumber>
    </submittedName>
</protein>
<dbReference type="EMBL" id="JBBMFM010000043">
    <property type="protein sequence ID" value="MEQ2425862.1"/>
    <property type="molecule type" value="Genomic_DNA"/>
</dbReference>
<evidence type="ECO:0000256" key="9">
    <source>
        <dbReference type="ARBA" id="ARBA00022989"/>
    </source>
</evidence>
<keyword evidence="8" id="KW-0418">Kinase</keyword>
<keyword evidence="4" id="KW-0762">Sugar transport</keyword>
<dbReference type="InterPro" id="IPR018113">
    <property type="entry name" value="PTrfase_EIIB_Cys"/>
</dbReference>
<keyword evidence="7" id="KW-0812">Transmembrane</keyword>
<comment type="caution">
    <text evidence="15">The sequence shown here is derived from an EMBL/GenBank/DDBJ whole genome shotgun (WGS) entry which is preliminary data.</text>
</comment>
<evidence type="ECO:0000313" key="16">
    <source>
        <dbReference type="Proteomes" id="UP001454086"/>
    </source>
</evidence>
<dbReference type="InterPro" id="IPR050429">
    <property type="entry name" value="PTS_Glucose_EIICBA"/>
</dbReference>
<evidence type="ECO:0000256" key="2">
    <source>
        <dbReference type="ARBA" id="ARBA00022448"/>
    </source>
</evidence>
<feature type="active site" description="Phosphocysteine intermediate; for EIIB activity" evidence="11">
    <location>
        <position position="466"/>
    </location>
</feature>
<dbReference type="InterPro" id="IPR036878">
    <property type="entry name" value="Glu_permease_IIB"/>
</dbReference>
<dbReference type="CDD" id="cd00212">
    <property type="entry name" value="PTS_IIB_glc"/>
    <property type="match status" value="1"/>
</dbReference>
<evidence type="ECO:0000256" key="8">
    <source>
        <dbReference type="ARBA" id="ARBA00022777"/>
    </source>
</evidence>
<dbReference type="GO" id="GO:0016740">
    <property type="term" value="F:transferase activity"/>
    <property type="evidence" value="ECO:0007669"/>
    <property type="project" value="UniProtKB-KW"/>
</dbReference>
<dbReference type="NCBIfam" id="TIGR00826">
    <property type="entry name" value="EIIB_glc"/>
    <property type="match status" value="1"/>
</dbReference>
<dbReference type="PROSITE" id="PS51098">
    <property type="entry name" value="PTS_EIIB_TYPE_1"/>
    <property type="match status" value="1"/>
</dbReference>
<dbReference type="PROSITE" id="PS51103">
    <property type="entry name" value="PTS_EIIC_TYPE_1"/>
    <property type="match status" value="1"/>
</dbReference>
<sequence length="546" mass="60321">MKGVMQKVQRFGGAMYTPVLLFSFAGIMVGLSTLFMNQSIFGSLSSQEGLWYKLWYMIQEGAWMVFRQMPLLFVIGLPIGLAKKQNARCVLEAFVIYVTFQYFLSAVLDFWGTGFGVDFGAEIGGTSGLTMICGIKTLDTGMLGALIISGIVVFIHNKYFDTELPEWLGIFSGSSFVVIIGFFIMLPMAFLFAGLWPKVQAAMLMLQGFFKASGTIGVGLYAFCEKILLPTGLHHFIYAPFTLDSAVVPGGIEAYWALHLNEFAASTLPLKELFPAGGFELFGNAKVFAPIGITLAFYTTAKKEKRKQVLALMVPAALTAMLTGITEPIEFTFLFIAPVLFVVHALLCACINAAMYMAGVSGAFGNGLIAWLSLNWIPLGRNHWHTYVIQIVVGLVFSMIWFLVFSFLIKRFNFLTPGREQEDAQARLYTKKDYREKLADSGSLSYAAHILSYLGGKDNIIDVTNCATRLRVNVKDGKLVHPSDDFKRIGAHGLSINGTAVQVIVGLKVPKVREEFEECLGKSEEELKRLCPEQENPGQPDNRKEG</sequence>
<comment type="subcellular location">
    <subcellularLocation>
        <location evidence="1">Cell membrane</location>
        <topology evidence="1">Multi-pass membrane protein</topology>
    </subcellularLocation>
</comment>
<proteinExistence type="predicted"/>
<dbReference type="InterPro" id="IPR003352">
    <property type="entry name" value="PTS_EIIC"/>
</dbReference>
<keyword evidence="3" id="KW-1003">Cell membrane</keyword>
<dbReference type="NCBIfam" id="TIGR02005">
    <property type="entry name" value="PTS-IIBC-alpha"/>
    <property type="match status" value="1"/>
</dbReference>
<keyword evidence="5 15" id="KW-0808">Transferase</keyword>
<dbReference type="PANTHER" id="PTHR30009">
    <property type="entry name" value="CYTOCHROME C-TYPE SYNTHESIS PROTEIN AND PTS TRANSMEMBRANE COMPONENT"/>
    <property type="match status" value="1"/>
</dbReference>
<evidence type="ECO:0000256" key="11">
    <source>
        <dbReference type="PROSITE-ProRule" id="PRU00421"/>
    </source>
</evidence>
<keyword evidence="2" id="KW-0813">Transport</keyword>
<keyword evidence="9" id="KW-1133">Transmembrane helix</keyword>
<dbReference type="Proteomes" id="UP001454086">
    <property type="component" value="Unassembled WGS sequence"/>
</dbReference>
<evidence type="ECO:0000256" key="12">
    <source>
        <dbReference type="SAM" id="MobiDB-lite"/>
    </source>
</evidence>
<keyword evidence="16" id="KW-1185">Reference proteome</keyword>
<dbReference type="Pfam" id="PF00367">
    <property type="entry name" value="PTS_EIIB"/>
    <property type="match status" value="1"/>
</dbReference>
<evidence type="ECO:0000256" key="5">
    <source>
        <dbReference type="ARBA" id="ARBA00022679"/>
    </source>
</evidence>
<organism evidence="15 16">
    <name type="scientific">Enterocloster hominis</name>
    <name type="common">ex Hitch et al. 2024</name>
    <dbReference type="NCBI Taxonomy" id="1917870"/>
    <lineage>
        <taxon>Bacteria</taxon>
        <taxon>Bacillati</taxon>
        <taxon>Bacillota</taxon>
        <taxon>Clostridia</taxon>
        <taxon>Lachnospirales</taxon>
        <taxon>Lachnospiraceae</taxon>
        <taxon>Enterocloster</taxon>
    </lineage>
</organism>
<evidence type="ECO:0000256" key="3">
    <source>
        <dbReference type="ARBA" id="ARBA00022475"/>
    </source>
</evidence>
<evidence type="ECO:0000256" key="1">
    <source>
        <dbReference type="ARBA" id="ARBA00004651"/>
    </source>
</evidence>
<reference evidence="15 16" key="1">
    <citation type="submission" date="2024-03" db="EMBL/GenBank/DDBJ databases">
        <title>Human intestinal bacterial collection.</title>
        <authorList>
            <person name="Pauvert C."/>
            <person name="Hitch T.C.A."/>
            <person name="Clavel T."/>
        </authorList>
    </citation>
    <scope>NUCLEOTIDE SEQUENCE [LARGE SCALE GENOMIC DNA]</scope>
    <source>
        <strain evidence="15 16">CLA-SR-H021</strain>
    </source>
</reference>
<gene>
    <name evidence="15" type="ORF">WMQ36_12850</name>
</gene>
<dbReference type="Pfam" id="PF02378">
    <property type="entry name" value="PTS_EIIC"/>
    <property type="match status" value="1"/>
</dbReference>
<dbReference type="InterPro" id="IPR001996">
    <property type="entry name" value="PTS_IIB_1"/>
</dbReference>
<dbReference type="EC" id="2.7.1.-" evidence="15"/>
<feature type="domain" description="PTS EIIB type-1" evidence="13">
    <location>
        <begin position="444"/>
        <end position="526"/>
    </location>
</feature>
<evidence type="ECO:0000256" key="10">
    <source>
        <dbReference type="ARBA" id="ARBA00023136"/>
    </source>
</evidence>